<evidence type="ECO:0000256" key="1">
    <source>
        <dbReference type="SAM" id="MobiDB-lite"/>
    </source>
</evidence>
<evidence type="ECO:0000313" key="2">
    <source>
        <dbReference type="EMBL" id="CAB0011932.1"/>
    </source>
</evidence>
<dbReference type="AlphaFoldDB" id="A0A6H5H3L3"/>
<feature type="compositionally biased region" description="Basic and acidic residues" evidence="1">
    <location>
        <begin position="93"/>
        <end position="105"/>
    </location>
</feature>
<keyword evidence="3" id="KW-1185">Reference proteome</keyword>
<feature type="non-terminal residue" evidence="2">
    <location>
        <position position="1"/>
    </location>
</feature>
<organism evidence="2 3">
    <name type="scientific">Nesidiocoris tenuis</name>
    <dbReference type="NCBI Taxonomy" id="355587"/>
    <lineage>
        <taxon>Eukaryota</taxon>
        <taxon>Metazoa</taxon>
        <taxon>Ecdysozoa</taxon>
        <taxon>Arthropoda</taxon>
        <taxon>Hexapoda</taxon>
        <taxon>Insecta</taxon>
        <taxon>Pterygota</taxon>
        <taxon>Neoptera</taxon>
        <taxon>Paraneoptera</taxon>
        <taxon>Hemiptera</taxon>
        <taxon>Heteroptera</taxon>
        <taxon>Panheteroptera</taxon>
        <taxon>Cimicomorpha</taxon>
        <taxon>Miridae</taxon>
        <taxon>Dicyphina</taxon>
        <taxon>Nesidiocoris</taxon>
    </lineage>
</organism>
<sequence>VSEIFERRPLRLNDVKSKRRRKPGKPPRSGEKPGDHFVIPSTEKLSAPRVVNAEHVTAETGSANTALESRAAPSGYGGNNLFTTAPRGVKTGRKIDSNKKRGLRE</sequence>
<feature type="compositionally biased region" description="Basic and acidic residues" evidence="1">
    <location>
        <begin position="1"/>
        <end position="16"/>
    </location>
</feature>
<gene>
    <name evidence="2" type="ORF">NTEN_LOCUS16771</name>
</gene>
<evidence type="ECO:0000313" key="3">
    <source>
        <dbReference type="Proteomes" id="UP000479000"/>
    </source>
</evidence>
<proteinExistence type="predicted"/>
<protein>
    <submittedName>
        <fullName evidence="2">Uncharacterized protein</fullName>
    </submittedName>
</protein>
<feature type="region of interest" description="Disordered" evidence="1">
    <location>
        <begin position="58"/>
        <end position="105"/>
    </location>
</feature>
<name>A0A6H5H3L3_9HEMI</name>
<feature type="region of interest" description="Disordered" evidence="1">
    <location>
        <begin position="1"/>
        <end position="46"/>
    </location>
</feature>
<reference evidence="2 3" key="1">
    <citation type="submission" date="2020-02" db="EMBL/GenBank/DDBJ databases">
        <authorList>
            <person name="Ferguson B K."/>
        </authorList>
    </citation>
    <scope>NUCLEOTIDE SEQUENCE [LARGE SCALE GENOMIC DNA]</scope>
</reference>
<dbReference type="EMBL" id="CADCXU010024510">
    <property type="protein sequence ID" value="CAB0011932.1"/>
    <property type="molecule type" value="Genomic_DNA"/>
</dbReference>
<accession>A0A6H5H3L3</accession>
<dbReference type="Proteomes" id="UP000479000">
    <property type="component" value="Unassembled WGS sequence"/>
</dbReference>